<evidence type="ECO:0000256" key="2">
    <source>
        <dbReference type="ARBA" id="ARBA00022737"/>
    </source>
</evidence>
<feature type="repeat" description="WD" evidence="3">
    <location>
        <begin position="127"/>
        <end position="170"/>
    </location>
</feature>
<evidence type="ECO:0000313" key="5">
    <source>
        <dbReference type="EMBL" id="KAL0076362.1"/>
    </source>
</evidence>
<accession>A0ABR3AKW8</accession>
<organism evidence="5 6">
    <name type="scientific">Phycomyces blakesleeanus</name>
    <dbReference type="NCBI Taxonomy" id="4837"/>
    <lineage>
        <taxon>Eukaryota</taxon>
        <taxon>Fungi</taxon>
        <taxon>Fungi incertae sedis</taxon>
        <taxon>Mucoromycota</taxon>
        <taxon>Mucoromycotina</taxon>
        <taxon>Mucoromycetes</taxon>
        <taxon>Mucorales</taxon>
        <taxon>Phycomycetaceae</taxon>
        <taxon>Phycomyces</taxon>
    </lineage>
</organism>
<sequence>MASHQHFFVACDLPLSPFFWARLILVQLLQCTSMDPKDFEVTSPPTDGISCLSFSSQADFLSVGSWDNEVRIYEVQPSGNTVPKASYSHQGPVLDLAWSKDGTKVVSAGADKAGRMYDITTGQPTQIAQHDEPIKCVRFLDQPQQQIVATGSWDKTIKYWDLRSPQPIGSVALPERCYSMDVKGTLLVAGCAEKHVPVIDLNNPTVIFKQNVSPLKWQTRCVSCFTTGKGYAIGSIEGRLGIQYIEDREQSKNFSFKCHRDEQKNVFAVNSVNFHPIHGTFSTAGSDGTVSFWDKDSKQRIKLFNKVNGTVSATAFNHNGTIFAYAVSYDWSKGYKFALPTNTNKVFLHAVREEDVKPRATKKR</sequence>
<evidence type="ECO:0000256" key="3">
    <source>
        <dbReference type="PROSITE-ProRule" id="PRU00221"/>
    </source>
</evidence>
<dbReference type="Gene3D" id="2.130.10.10">
    <property type="entry name" value="YVTN repeat-like/Quinoprotein amine dehydrogenase"/>
    <property type="match status" value="1"/>
</dbReference>
<dbReference type="SMART" id="SM00320">
    <property type="entry name" value="WD40"/>
    <property type="match status" value="4"/>
</dbReference>
<dbReference type="SUPFAM" id="SSF50978">
    <property type="entry name" value="WD40 repeat-like"/>
    <property type="match status" value="1"/>
</dbReference>
<dbReference type="PROSITE" id="PS50294">
    <property type="entry name" value="WD_REPEATS_REGION"/>
    <property type="match status" value="1"/>
</dbReference>
<evidence type="ECO:0000256" key="1">
    <source>
        <dbReference type="ARBA" id="ARBA00022574"/>
    </source>
</evidence>
<feature type="chain" id="PRO_5046460128" evidence="4">
    <location>
        <begin position="22"/>
        <end position="364"/>
    </location>
</feature>
<feature type="repeat" description="WD" evidence="3">
    <location>
        <begin position="86"/>
        <end position="127"/>
    </location>
</feature>
<dbReference type="InterPro" id="IPR015943">
    <property type="entry name" value="WD40/YVTN_repeat-like_dom_sf"/>
</dbReference>
<keyword evidence="6" id="KW-1185">Reference proteome</keyword>
<dbReference type="InterPro" id="IPR001680">
    <property type="entry name" value="WD40_rpt"/>
</dbReference>
<dbReference type="InterPro" id="IPR036322">
    <property type="entry name" value="WD40_repeat_dom_sf"/>
</dbReference>
<dbReference type="PRINTS" id="PR00320">
    <property type="entry name" value="GPROTEINBRPT"/>
</dbReference>
<comment type="caution">
    <text evidence="5">The sequence shown here is derived from an EMBL/GenBank/DDBJ whole genome shotgun (WGS) entry which is preliminary data.</text>
</comment>
<evidence type="ECO:0000313" key="6">
    <source>
        <dbReference type="Proteomes" id="UP001448207"/>
    </source>
</evidence>
<reference evidence="5 6" key="1">
    <citation type="submission" date="2024-04" db="EMBL/GenBank/DDBJ databases">
        <title>Symmetric and asymmetric DNA N6-adenine methylation regulates different biological responses in Mucorales.</title>
        <authorList>
            <consortium name="Lawrence Berkeley National Laboratory"/>
            <person name="Lax C."/>
            <person name="Mondo S.J."/>
            <person name="Osorio-Concepcion M."/>
            <person name="Muszewska A."/>
            <person name="Corrochano-Luque M."/>
            <person name="Gutierrez G."/>
            <person name="Riley R."/>
            <person name="Lipzen A."/>
            <person name="Guo J."/>
            <person name="Hundley H."/>
            <person name="Amirebrahimi M."/>
            <person name="Ng V."/>
            <person name="Lorenzo-Gutierrez D."/>
            <person name="Binder U."/>
            <person name="Yang J."/>
            <person name="Song Y."/>
            <person name="Canovas D."/>
            <person name="Navarro E."/>
            <person name="Freitag M."/>
            <person name="Gabaldon T."/>
            <person name="Grigoriev I.V."/>
            <person name="Corrochano L.M."/>
            <person name="Nicolas F.E."/>
            <person name="Garre V."/>
        </authorList>
    </citation>
    <scope>NUCLEOTIDE SEQUENCE [LARGE SCALE GENOMIC DNA]</scope>
    <source>
        <strain evidence="5 6">L51</strain>
    </source>
</reference>
<name>A0ABR3AKW8_PHYBL</name>
<keyword evidence="1 3" id="KW-0853">WD repeat</keyword>
<dbReference type="PROSITE" id="PS50082">
    <property type="entry name" value="WD_REPEATS_2"/>
    <property type="match status" value="3"/>
</dbReference>
<feature type="signal peptide" evidence="4">
    <location>
        <begin position="1"/>
        <end position="21"/>
    </location>
</feature>
<keyword evidence="4" id="KW-0732">Signal</keyword>
<proteinExistence type="predicted"/>
<dbReference type="EMBL" id="JBCLYO010000031">
    <property type="protein sequence ID" value="KAL0076362.1"/>
    <property type="molecule type" value="Genomic_DNA"/>
</dbReference>
<keyword evidence="2" id="KW-0677">Repeat</keyword>
<gene>
    <name evidence="5" type="ORF">J3Q64DRAFT_1771292</name>
</gene>
<evidence type="ECO:0000256" key="4">
    <source>
        <dbReference type="SAM" id="SignalP"/>
    </source>
</evidence>
<protein>
    <submittedName>
        <fullName evidence="5">WD40-repeat-containing domain protein</fullName>
    </submittedName>
</protein>
<dbReference type="InterPro" id="IPR020472">
    <property type="entry name" value="WD40_PAC1"/>
</dbReference>
<dbReference type="Proteomes" id="UP001448207">
    <property type="component" value="Unassembled WGS sequence"/>
</dbReference>
<dbReference type="Pfam" id="PF00400">
    <property type="entry name" value="WD40"/>
    <property type="match status" value="4"/>
</dbReference>
<dbReference type="PANTHER" id="PTHR10971">
    <property type="entry name" value="MRNA EXPORT FACTOR AND BUB3"/>
    <property type="match status" value="1"/>
</dbReference>
<feature type="repeat" description="WD" evidence="3">
    <location>
        <begin position="269"/>
        <end position="303"/>
    </location>
</feature>